<comment type="caution">
    <text evidence="3">The sequence shown here is derived from an EMBL/GenBank/DDBJ whole genome shotgun (WGS) entry which is preliminary data.</text>
</comment>
<evidence type="ECO:0000313" key="3">
    <source>
        <dbReference type="EMBL" id="MDQ7249287.1"/>
    </source>
</evidence>
<sequence length="106" mass="10958">MIVTTTPGIEGSRIVEYLGVVAGEAIVGANIFRDLFASVTDIVGGRSGAYEDALRGARETALRELQQAAREAGGNAVVGVDLDYEVIGKNGSMLMVSASGTAVRVE</sequence>
<dbReference type="Proteomes" id="UP001230156">
    <property type="component" value="Unassembled WGS sequence"/>
</dbReference>
<dbReference type="InterPro" id="IPR002765">
    <property type="entry name" value="UPF0145_YbjQ-like"/>
</dbReference>
<dbReference type="EMBL" id="JAUYVI010000005">
    <property type="protein sequence ID" value="MDQ7249287.1"/>
    <property type="molecule type" value="Genomic_DNA"/>
</dbReference>
<keyword evidence="4" id="KW-1185">Reference proteome</keyword>
<dbReference type="Gene3D" id="3.30.110.70">
    <property type="entry name" value="Hypothetical protein apc22750. Chain B"/>
    <property type="match status" value="1"/>
</dbReference>
<dbReference type="PANTHER" id="PTHR34068:SF1">
    <property type="entry name" value="UPF0145 PROTEIN YBJQ"/>
    <property type="match status" value="1"/>
</dbReference>
<dbReference type="SUPFAM" id="SSF117782">
    <property type="entry name" value="YbjQ-like"/>
    <property type="match status" value="1"/>
</dbReference>
<accession>A0ABU0YNJ6</accession>
<dbReference type="Pfam" id="PF01906">
    <property type="entry name" value="YbjQ_1"/>
    <property type="match status" value="1"/>
</dbReference>
<comment type="similarity">
    <text evidence="1 2">Belongs to the UPF0145 family.</text>
</comment>
<reference evidence="4" key="1">
    <citation type="submission" date="2023-08" db="EMBL/GenBank/DDBJ databases">
        <title>Rhodospirillaceae gen. nov., a novel taxon isolated from the Yangtze River Yuezi River estuary sludge.</title>
        <authorList>
            <person name="Ruan L."/>
        </authorList>
    </citation>
    <scope>NUCLEOTIDE SEQUENCE [LARGE SCALE GENOMIC DNA]</scope>
    <source>
        <strain evidence="4">R-7</strain>
    </source>
</reference>
<evidence type="ECO:0000256" key="2">
    <source>
        <dbReference type="HAMAP-Rule" id="MF_00338"/>
    </source>
</evidence>
<dbReference type="PANTHER" id="PTHR34068">
    <property type="entry name" value="UPF0145 PROTEIN YBJQ"/>
    <property type="match status" value="1"/>
</dbReference>
<dbReference type="RefSeq" id="WP_379957116.1">
    <property type="nucleotide sequence ID" value="NZ_JAUYVI010000005.1"/>
</dbReference>
<organism evidence="3 4">
    <name type="scientific">Dongia sedimenti</name>
    <dbReference type="NCBI Taxonomy" id="3064282"/>
    <lineage>
        <taxon>Bacteria</taxon>
        <taxon>Pseudomonadati</taxon>
        <taxon>Pseudomonadota</taxon>
        <taxon>Alphaproteobacteria</taxon>
        <taxon>Rhodospirillales</taxon>
        <taxon>Dongiaceae</taxon>
        <taxon>Dongia</taxon>
    </lineage>
</organism>
<dbReference type="NCBIfam" id="NF002776">
    <property type="entry name" value="PRK02877.1"/>
    <property type="match status" value="1"/>
</dbReference>
<name>A0ABU0YNJ6_9PROT</name>
<evidence type="ECO:0000313" key="4">
    <source>
        <dbReference type="Proteomes" id="UP001230156"/>
    </source>
</evidence>
<dbReference type="HAMAP" id="MF_00338">
    <property type="entry name" value="UPF0145"/>
    <property type="match status" value="1"/>
</dbReference>
<dbReference type="InterPro" id="IPR035439">
    <property type="entry name" value="UPF0145_dom_sf"/>
</dbReference>
<protein>
    <recommendedName>
        <fullName evidence="2">UPF0145 protein Q8A70_16490</fullName>
    </recommendedName>
</protein>
<proteinExistence type="inferred from homology"/>
<gene>
    <name evidence="3" type="ORF">Q8A70_16490</name>
</gene>
<evidence type="ECO:0000256" key="1">
    <source>
        <dbReference type="ARBA" id="ARBA00010751"/>
    </source>
</evidence>